<dbReference type="PANTHER" id="PTHR21327:SF18">
    <property type="entry name" value="3,4-DIHYDROXY-2-BUTANONE 4-PHOSPHATE SYNTHASE"/>
    <property type="match status" value="1"/>
</dbReference>
<dbReference type="InterPro" id="IPR000326">
    <property type="entry name" value="PAP2/HPO"/>
</dbReference>
<dbReference type="InterPro" id="IPR036144">
    <property type="entry name" value="RibA-like_sf"/>
</dbReference>
<evidence type="ECO:0000256" key="9">
    <source>
        <dbReference type="ARBA" id="ARBA00022801"/>
    </source>
</evidence>
<reference evidence="17 18" key="1">
    <citation type="submission" date="2024-02" db="EMBL/GenBank/DDBJ databases">
        <authorList>
            <person name="Chen Y."/>
            <person name="Shah S."/>
            <person name="Dougan E. K."/>
            <person name="Thang M."/>
            <person name="Chan C."/>
        </authorList>
    </citation>
    <scope>NUCLEOTIDE SEQUENCE [LARGE SCALE GENOMIC DNA]</scope>
</reference>
<dbReference type="InterPro" id="IPR036938">
    <property type="entry name" value="PAP2/HPO_sf"/>
</dbReference>
<keyword evidence="9" id="KW-0378">Hydrolase</keyword>
<evidence type="ECO:0000256" key="12">
    <source>
        <dbReference type="ARBA" id="ARBA00049295"/>
    </source>
</evidence>
<feature type="transmembrane region" description="Helical" evidence="14">
    <location>
        <begin position="363"/>
        <end position="384"/>
    </location>
</feature>
<keyword evidence="18" id="KW-1185">Reference proteome</keyword>
<evidence type="ECO:0000256" key="10">
    <source>
        <dbReference type="ARBA" id="ARBA00022833"/>
    </source>
</evidence>
<sequence length="565" mass="62023">MSSQMGVAECLTQLPADALGKPVLQTHSRMWVDDIQAECKILAYSTPDPKVEIIAVVKGDIAGQEGVPARVHSECFTGDVLASKRCDCGQQLHKFMRVMNDVPFAVLLYVKGQEGRGIGLTAKIRAYQLQDEGHDTVDANLKLGLPVDIRTYGDTLFVLRDLGIKSVRLYTNNPDKMSALQSITQEVVAMPSVVNERNIGYLKTKKDRLNHRTVLETFKLPELSLPPSQLRIGIVYAMWNQYFVDELRSAAEAELERCRVEVLKMAVPGALELVSGARITLRHHKPDAIIVIGVLIKGSSDLYDRSCNAVMTGLTELNAIQDTPIILGLLMCQNEDRASPSSGATTDEARGAFGSHGGRGDQWAPLVGWSNLLTVLVILTMSLLQVLKREVAPLCTLGVILANFITKGLKILVKCLDSTGTLWRRPSNSRRAPEDPGFPSSHTSIMTFISVYFALYLWLHLGYPFFRAALVAVLPSGFMAAARIRDQDHTLQQTIGGVLWGTCMGLWWALIGPRLRGILEWAEPQPWALVVLCFAVAPNQRPVRLGDFAGRGPTVDPVHGPDSPS</sequence>
<evidence type="ECO:0000256" key="13">
    <source>
        <dbReference type="SAM" id="MobiDB-lite"/>
    </source>
</evidence>
<feature type="transmembrane region" description="Helical" evidence="14">
    <location>
        <begin position="391"/>
        <end position="413"/>
    </location>
</feature>
<dbReference type="CDD" id="cd00641">
    <property type="entry name" value="GTP_cyclohydro2"/>
    <property type="match status" value="1"/>
</dbReference>
<dbReference type="Proteomes" id="UP001642484">
    <property type="component" value="Unassembled WGS sequence"/>
</dbReference>
<evidence type="ECO:0000256" key="4">
    <source>
        <dbReference type="ARBA" id="ARBA00007424"/>
    </source>
</evidence>
<dbReference type="Gene3D" id="1.20.144.10">
    <property type="entry name" value="Phosphatidic acid phosphatase type 2/haloperoxidase"/>
    <property type="match status" value="1"/>
</dbReference>
<comment type="caution">
    <text evidence="17">The sequence shown here is derived from an EMBL/GenBank/DDBJ whole genome shotgun (WGS) entry which is preliminary data.</text>
</comment>
<organism evidence="17 18">
    <name type="scientific">Durusdinium trenchii</name>
    <dbReference type="NCBI Taxonomy" id="1381693"/>
    <lineage>
        <taxon>Eukaryota</taxon>
        <taxon>Sar</taxon>
        <taxon>Alveolata</taxon>
        <taxon>Dinophyceae</taxon>
        <taxon>Suessiales</taxon>
        <taxon>Symbiodiniaceae</taxon>
        <taxon>Durusdinium</taxon>
    </lineage>
</organism>
<evidence type="ECO:0000256" key="8">
    <source>
        <dbReference type="ARBA" id="ARBA00022741"/>
    </source>
</evidence>
<dbReference type="Gene3D" id="3.40.50.960">
    <property type="entry name" value="Lumazine/riboflavin synthase"/>
    <property type="match status" value="1"/>
</dbReference>
<protein>
    <recommendedName>
        <fullName evidence="19">GTP cyclohydrolase II</fullName>
    </recommendedName>
</protein>
<gene>
    <name evidence="17" type="ORF">CCMP2556_LOCUS1656</name>
</gene>
<keyword evidence="14" id="KW-0472">Membrane</keyword>
<evidence type="ECO:0000256" key="14">
    <source>
        <dbReference type="SAM" id="Phobius"/>
    </source>
</evidence>
<evidence type="ECO:0000256" key="2">
    <source>
        <dbReference type="ARBA" id="ARBA00004853"/>
    </source>
</evidence>
<dbReference type="EMBL" id="CAXAMN010000558">
    <property type="protein sequence ID" value="CAK8989404.1"/>
    <property type="molecule type" value="Genomic_DNA"/>
</dbReference>
<keyword evidence="5" id="KW-0686">Riboflavin biosynthesis</keyword>
<keyword evidence="10" id="KW-0862">Zinc</keyword>
<dbReference type="SUPFAM" id="SSF52121">
    <property type="entry name" value="Lumazine synthase"/>
    <property type="match status" value="1"/>
</dbReference>
<comment type="cofactor">
    <cofactor evidence="1">
        <name>Zn(2+)</name>
        <dbReference type="ChEBI" id="CHEBI:29105"/>
    </cofactor>
</comment>
<keyword evidence="14" id="KW-1133">Transmembrane helix</keyword>
<dbReference type="SUPFAM" id="SSF142695">
    <property type="entry name" value="RibA-like"/>
    <property type="match status" value="1"/>
</dbReference>
<feature type="region of interest" description="Disordered" evidence="13">
    <location>
        <begin position="338"/>
        <end position="357"/>
    </location>
</feature>
<evidence type="ECO:0000259" key="15">
    <source>
        <dbReference type="Pfam" id="PF00925"/>
    </source>
</evidence>
<evidence type="ECO:0000259" key="16">
    <source>
        <dbReference type="Pfam" id="PF01569"/>
    </source>
</evidence>
<feature type="domain" description="Phosphatidic acid phosphatase type 2/haloperoxidase" evidence="16">
    <location>
        <begin position="398"/>
        <end position="512"/>
    </location>
</feature>
<keyword evidence="11" id="KW-0342">GTP-binding</keyword>
<dbReference type="Gene3D" id="3.40.50.10990">
    <property type="entry name" value="GTP cyclohydrolase II"/>
    <property type="match status" value="1"/>
</dbReference>
<keyword evidence="7" id="KW-0479">Metal-binding</keyword>
<comment type="pathway">
    <text evidence="2">Cofactor biosynthesis; riboflavin biosynthesis; 5-amino-6-(D-ribitylamino)uracil from GTP: step 1/4.</text>
</comment>
<evidence type="ECO:0000256" key="11">
    <source>
        <dbReference type="ARBA" id="ARBA00023134"/>
    </source>
</evidence>
<feature type="domain" description="GTP cyclohydrolase II" evidence="15">
    <location>
        <begin position="37"/>
        <end position="188"/>
    </location>
</feature>
<evidence type="ECO:0000256" key="3">
    <source>
        <dbReference type="ARBA" id="ARBA00004904"/>
    </source>
</evidence>
<comment type="pathway">
    <text evidence="3">Cofactor biosynthesis; riboflavin biosynthesis; 2-hydroxy-3-oxobutyl phosphate from D-ribulose 5-phosphate: step 1/1.</text>
</comment>
<keyword evidence="8" id="KW-0547">Nucleotide-binding</keyword>
<name>A0ABP0HJS2_9DINO</name>
<evidence type="ECO:0000256" key="7">
    <source>
        <dbReference type="ARBA" id="ARBA00022723"/>
    </source>
</evidence>
<feature type="transmembrane region" description="Helical" evidence="14">
    <location>
        <begin position="490"/>
        <end position="511"/>
    </location>
</feature>
<dbReference type="InterPro" id="IPR036467">
    <property type="entry name" value="LS/RS_sf"/>
</dbReference>
<evidence type="ECO:0000313" key="18">
    <source>
        <dbReference type="Proteomes" id="UP001642484"/>
    </source>
</evidence>
<evidence type="ECO:0000256" key="5">
    <source>
        <dbReference type="ARBA" id="ARBA00022619"/>
    </source>
</evidence>
<dbReference type="NCBIfam" id="NF001591">
    <property type="entry name" value="PRK00393.1"/>
    <property type="match status" value="1"/>
</dbReference>
<evidence type="ECO:0000313" key="17">
    <source>
        <dbReference type="EMBL" id="CAK8989404.1"/>
    </source>
</evidence>
<evidence type="ECO:0000256" key="1">
    <source>
        <dbReference type="ARBA" id="ARBA00001947"/>
    </source>
</evidence>
<dbReference type="Pfam" id="PF00885">
    <property type="entry name" value="DMRL_synthase"/>
    <property type="match status" value="1"/>
</dbReference>
<comment type="catalytic activity">
    <reaction evidence="12">
        <text>GTP + 4 H2O = 2,5-diamino-6-hydroxy-4-(5-phosphoribosylamino)-pyrimidine + formate + 2 phosphate + 3 H(+)</text>
        <dbReference type="Rhea" id="RHEA:23704"/>
        <dbReference type="ChEBI" id="CHEBI:15377"/>
        <dbReference type="ChEBI" id="CHEBI:15378"/>
        <dbReference type="ChEBI" id="CHEBI:15740"/>
        <dbReference type="ChEBI" id="CHEBI:37565"/>
        <dbReference type="ChEBI" id="CHEBI:43474"/>
        <dbReference type="ChEBI" id="CHEBI:58614"/>
        <dbReference type="EC" id="3.5.4.25"/>
    </reaction>
</comment>
<keyword evidence="14" id="KW-0812">Transmembrane</keyword>
<proteinExistence type="inferred from homology"/>
<evidence type="ECO:0008006" key="19">
    <source>
        <dbReference type="Google" id="ProtNLM"/>
    </source>
</evidence>
<accession>A0ABP0HJS2</accession>
<evidence type="ECO:0000256" key="6">
    <source>
        <dbReference type="ARBA" id="ARBA00022679"/>
    </source>
</evidence>
<dbReference type="InterPro" id="IPR032677">
    <property type="entry name" value="GTP_cyclohydro_II"/>
</dbReference>
<dbReference type="Pfam" id="PF01569">
    <property type="entry name" value="PAP2"/>
    <property type="match status" value="1"/>
</dbReference>
<dbReference type="Pfam" id="PF00925">
    <property type="entry name" value="GTP_cyclohydro2"/>
    <property type="match status" value="1"/>
</dbReference>
<dbReference type="PANTHER" id="PTHR21327">
    <property type="entry name" value="GTP CYCLOHYDROLASE II-RELATED"/>
    <property type="match status" value="1"/>
</dbReference>
<comment type="similarity">
    <text evidence="4">Belongs to the DMRL synthase family.</text>
</comment>
<dbReference type="InterPro" id="IPR002180">
    <property type="entry name" value="LS/RS"/>
</dbReference>
<dbReference type="InterPro" id="IPR000926">
    <property type="entry name" value="RibA"/>
</dbReference>
<keyword evidence="6" id="KW-0808">Transferase</keyword>
<dbReference type="SUPFAM" id="SSF48317">
    <property type="entry name" value="Acid phosphatase/Vanadium-dependent haloperoxidase"/>
    <property type="match status" value="1"/>
</dbReference>